<organism evidence="4 5">
    <name type="scientific">Iocasia fonsfrigidae</name>
    <dbReference type="NCBI Taxonomy" id="2682810"/>
    <lineage>
        <taxon>Bacteria</taxon>
        <taxon>Bacillati</taxon>
        <taxon>Bacillota</taxon>
        <taxon>Clostridia</taxon>
        <taxon>Halanaerobiales</taxon>
        <taxon>Halanaerobiaceae</taxon>
        <taxon>Iocasia</taxon>
    </lineage>
</organism>
<dbReference type="SUPFAM" id="SSF53850">
    <property type="entry name" value="Periplasmic binding protein-like II"/>
    <property type="match status" value="1"/>
</dbReference>
<keyword evidence="1 3" id="KW-0732">Signal</keyword>
<dbReference type="InterPro" id="IPR006059">
    <property type="entry name" value="SBP"/>
</dbReference>
<keyword evidence="5" id="KW-1185">Reference proteome</keyword>
<dbReference type="EMBL" id="CP046640">
    <property type="protein sequence ID" value="QTL98642.1"/>
    <property type="molecule type" value="Genomic_DNA"/>
</dbReference>
<feature type="signal peptide" evidence="3">
    <location>
        <begin position="1"/>
        <end position="28"/>
    </location>
</feature>
<dbReference type="Pfam" id="PF13416">
    <property type="entry name" value="SBP_bac_8"/>
    <property type="match status" value="1"/>
</dbReference>
<evidence type="ECO:0000256" key="1">
    <source>
        <dbReference type="ARBA" id="ARBA00022729"/>
    </source>
</evidence>
<evidence type="ECO:0000313" key="5">
    <source>
        <dbReference type="Proteomes" id="UP000665020"/>
    </source>
</evidence>
<dbReference type="Gene3D" id="3.40.190.10">
    <property type="entry name" value="Periplasmic binding protein-like II"/>
    <property type="match status" value="2"/>
</dbReference>
<dbReference type="PIRSF" id="PIRSF002825">
    <property type="entry name" value="CfbpA"/>
    <property type="match status" value="1"/>
</dbReference>
<evidence type="ECO:0000256" key="3">
    <source>
        <dbReference type="SAM" id="SignalP"/>
    </source>
</evidence>
<name>A0A8A7KLB6_9FIRM</name>
<dbReference type="CDD" id="cd13547">
    <property type="entry name" value="PBP2_Fbp_like_2"/>
    <property type="match status" value="1"/>
</dbReference>
<feature type="chain" id="PRO_5032322860" evidence="3">
    <location>
        <begin position="29"/>
        <end position="339"/>
    </location>
</feature>
<proteinExistence type="predicted"/>
<evidence type="ECO:0000313" key="4">
    <source>
        <dbReference type="EMBL" id="QTL98642.1"/>
    </source>
</evidence>
<dbReference type="InterPro" id="IPR026045">
    <property type="entry name" value="Ferric-bd"/>
</dbReference>
<dbReference type="AlphaFoldDB" id="A0A8A7KLB6"/>
<dbReference type="Proteomes" id="UP000665020">
    <property type="component" value="Chromosome"/>
</dbReference>
<dbReference type="RefSeq" id="WP_230867049.1">
    <property type="nucleotide sequence ID" value="NZ_CP046640.1"/>
</dbReference>
<dbReference type="KEGG" id="ifn:GM661_12055"/>
<keyword evidence="2" id="KW-0408">Iron</keyword>
<accession>A0A8A7KLB6</accession>
<reference evidence="4" key="1">
    <citation type="submission" date="2019-12" db="EMBL/GenBank/DDBJ databases">
        <authorList>
            <person name="zhang j."/>
            <person name="sun C.M."/>
        </authorList>
    </citation>
    <scope>NUCLEOTIDE SEQUENCE</scope>
    <source>
        <strain evidence="4">NS-1</strain>
    </source>
</reference>
<dbReference type="GO" id="GO:0046872">
    <property type="term" value="F:metal ion binding"/>
    <property type="evidence" value="ECO:0007669"/>
    <property type="project" value="UniProtKB-KW"/>
</dbReference>
<sequence length="339" mass="37369">MKKTRNWTSAFAVVILIISFIITSPSLAQVEKDQVAGSFTLYTSQPDADVEALVEGYNKKYPKVRVNIFRSGTEEVISKLMIENKAGKIQADVLLVADNVTFERLAKEGILYSYKSPESSAIPAQFVDPEGMYTGTKIISTIVVVNTKHVSKIPDSWKILTSKKAKNNAMMPSPLYSGAAAYNLGILTRQSKFTWDFYKALNNNGIRVGKGNGSVIKAVASGEKDYGMVIDYMVARAKKQGSPVDLIYPKEGVPAITEPIGIIKSSDNKTLAKTFVDFVLSEEGQKLAVEMGYTPIRSGLQAPTGLKTIDEIMFLEADTQELLKSRESDKKKFSYIFNQ</sequence>
<dbReference type="PANTHER" id="PTHR30006">
    <property type="entry name" value="THIAMINE-BINDING PERIPLASMIC PROTEIN-RELATED"/>
    <property type="match status" value="1"/>
</dbReference>
<gene>
    <name evidence="4" type="ORF">GM661_12055</name>
</gene>
<evidence type="ECO:0000256" key="2">
    <source>
        <dbReference type="PIRSR" id="PIRSR002825-1"/>
    </source>
</evidence>
<protein>
    <submittedName>
        <fullName evidence="4">Extracellular solute-binding protein</fullName>
    </submittedName>
</protein>
<keyword evidence="2" id="KW-0479">Metal-binding</keyword>
<feature type="binding site" evidence="2">
    <location>
        <position position="232"/>
    </location>
    <ligand>
        <name>Fe cation</name>
        <dbReference type="ChEBI" id="CHEBI:24875"/>
    </ligand>
</feature>